<evidence type="ECO:0000256" key="1">
    <source>
        <dbReference type="SAM" id="SignalP"/>
    </source>
</evidence>
<reference evidence="2" key="1">
    <citation type="submission" date="2023-03" db="EMBL/GenBank/DDBJ databases">
        <title>Massive genome expansion in bonnet fungi (Mycena s.s.) driven by repeated elements and novel gene families across ecological guilds.</title>
        <authorList>
            <consortium name="Lawrence Berkeley National Laboratory"/>
            <person name="Harder C.B."/>
            <person name="Miyauchi S."/>
            <person name="Viragh M."/>
            <person name="Kuo A."/>
            <person name="Thoen E."/>
            <person name="Andreopoulos B."/>
            <person name="Lu D."/>
            <person name="Skrede I."/>
            <person name="Drula E."/>
            <person name="Henrissat B."/>
            <person name="Morin E."/>
            <person name="Kohler A."/>
            <person name="Barry K."/>
            <person name="LaButti K."/>
            <person name="Morin E."/>
            <person name="Salamov A."/>
            <person name="Lipzen A."/>
            <person name="Mereny Z."/>
            <person name="Hegedus B."/>
            <person name="Baldrian P."/>
            <person name="Stursova M."/>
            <person name="Weitz H."/>
            <person name="Taylor A."/>
            <person name="Grigoriev I.V."/>
            <person name="Nagy L.G."/>
            <person name="Martin F."/>
            <person name="Kauserud H."/>
        </authorList>
    </citation>
    <scope>NUCLEOTIDE SEQUENCE</scope>
    <source>
        <strain evidence="2">CBHHK002</strain>
    </source>
</reference>
<keyword evidence="3" id="KW-1185">Reference proteome</keyword>
<feature type="chain" id="PRO_5042027999" description="Secreted protein" evidence="1">
    <location>
        <begin position="16"/>
        <end position="73"/>
    </location>
</feature>
<organism evidence="2 3">
    <name type="scientific">Mycena albidolilacea</name>
    <dbReference type="NCBI Taxonomy" id="1033008"/>
    <lineage>
        <taxon>Eukaryota</taxon>
        <taxon>Fungi</taxon>
        <taxon>Dikarya</taxon>
        <taxon>Basidiomycota</taxon>
        <taxon>Agaricomycotina</taxon>
        <taxon>Agaricomycetes</taxon>
        <taxon>Agaricomycetidae</taxon>
        <taxon>Agaricales</taxon>
        <taxon>Marasmiineae</taxon>
        <taxon>Mycenaceae</taxon>
        <taxon>Mycena</taxon>
    </lineage>
</organism>
<proteinExistence type="predicted"/>
<keyword evidence="1" id="KW-0732">Signal</keyword>
<gene>
    <name evidence="2" type="ORF">DFH08DRAFT_866233</name>
</gene>
<name>A0AAD7A374_9AGAR</name>
<protein>
    <recommendedName>
        <fullName evidence="4">Secreted protein</fullName>
    </recommendedName>
</protein>
<accession>A0AAD7A374</accession>
<feature type="signal peptide" evidence="1">
    <location>
        <begin position="1"/>
        <end position="15"/>
    </location>
</feature>
<dbReference type="AlphaFoldDB" id="A0AAD7A374"/>
<evidence type="ECO:0000313" key="2">
    <source>
        <dbReference type="EMBL" id="KAJ7348617.1"/>
    </source>
</evidence>
<evidence type="ECO:0008006" key="4">
    <source>
        <dbReference type="Google" id="ProtNLM"/>
    </source>
</evidence>
<dbReference type="EMBL" id="JARIHO010000017">
    <property type="protein sequence ID" value="KAJ7348617.1"/>
    <property type="molecule type" value="Genomic_DNA"/>
</dbReference>
<comment type="caution">
    <text evidence="2">The sequence shown here is derived from an EMBL/GenBank/DDBJ whole genome shotgun (WGS) entry which is preliminary data.</text>
</comment>
<evidence type="ECO:0000313" key="3">
    <source>
        <dbReference type="Proteomes" id="UP001218218"/>
    </source>
</evidence>
<dbReference type="Proteomes" id="UP001218218">
    <property type="component" value="Unassembled WGS sequence"/>
</dbReference>
<sequence>MLLVWLICLSVLLYARVRWMGWRTPEMELTTSQNSRRCWWCSGRSMGSHQWPWRGVPSSLASLAHDTVGRGGV</sequence>